<evidence type="ECO:0000256" key="2">
    <source>
        <dbReference type="PROSITE-ProRule" id="PRU00176"/>
    </source>
</evidence>
<dbReference type="RefSeq" id="XP_030377154.1">
    <property type="nucleotide sequence ID" value="XM_030521294.1"/>
</dbReference>
<dbReference type="AlphaFoldDB" id="A0A6J2TM75"/>
<name>A0A6J2TM75_DROLE</name>
<dbReference type="PANTHER" id="PTHR19965:SF35">
    <property type="entry name" value="RNA ANNEALING PROTEIN YRA1"/>
    <property type="match status" value="1"/>
</dbReference>
<proteinExistence type="predicted"/>
<dbReference type="SUPFAM" id="SSF54928">
    <property type="entry name" value="RNA-binding domain, RBD"/>
    <property type="match status" value="1"/>
</dbReference>
<keyword evidence="4" id="KW-1185">Reference proteome</keyword>
<dbReference type="GO" id="GO:0006406">
    <property type="term" value="P:mRNA export from nucleus"/>
    <property type="evidence" value="ECO:0007669"/>
    <property type="project" value="TreeGrafter"/>
</dbReference>
<organism evidence="4 5">
    <name type="scientific">Drosophila lebanonensis</name>
    <name type="common">Fruit fly</name>
    <name type="synonym">Scaptodrosophila lebanonensis</name>
    <dbReference type="NCBI Taxonomy" id="7225"/>
    <lineage>
        <taxon>Eukaryota</taxon>
        <taxon>Metazoa</taxon>
        <taxon>Ecdysozoa</taxon>
        <taxon>Arthropoda</taxon>
        <taxon>Hexapoda</taxon>
        <taxon>Insecta</taxon>
        <taxon>Pterygota</taxon>
        <taxon>Neoptera</taxon>
        <taxon>Endopterygota</taxon>
        <taxon>Diptera</taxon>
        <taxon>Brachycera</taxon>
        <taxon>Muscomorpha</taxon>
        <taxon>Ephydroidea</taxon>
        <taxon>Drosophilidae</taxon>
        <taxon>Scaptodrosophila</taxon>
    </lineage>
</organism>
<dbReference type="PROSITE" id="PS50102">
    <property type="entry name" value="RRM"/>
    <property type="match status" value="1"/>
</dbReference>
<sequence>MDPSLSLEELIRIFKIQNPNRKRSVNYYYNNNYQSNYNYKYGYNNTYRPYIIRERRFYSRTSYQQFQWIDLRYKILAKVRLRSRPRDARHILNYKYRQQGYTDDDFLRPMRSDRPLGGRLVFPSSYSESHRYRDLDDMQDSSQNRSSFWRNFRPTKRRISNEFAIPMIGFSSTPKQTSSGSEAAKPPGYKIMINNLQHSVTSEDIDELFSCFGTLLEACVLRPGTAMVVFKHRSDAERAYEDYDRREFDGKPMQLTASYNSMEIDENVVRRVLFRSD</sequence>
<dbReference type="InterPro" id="IPR035979">
    <property type="entry name" value="RBD_domain_sf"/>
</dbReference>
<reference evidence="5" key="1">
    <citation type="submission" date="2025-08" db="UniProtKB">
        <authorList>
            <consortium name="RefSeq"/>
        </authorList>
    </citation>
    <scope>IDENTIFICATION</scope>
    <source>
        <strain evidence="5">11010-0011.00</strain>
        <tissue evidence="5">Whole body</tissue>
    </source>
</reference>
<dbReference type="GeneID" id="115626043"/>
<gene>
    <name evidence="5" type="primary">LOC115626043</name>
</gene>
<keyword evidence="1 2" id="KW-0694">RNA-binding</keyword>
<dbReference type="GO" id="GO:0003729">
    <property type="term" value="F:mRNA binding"/>
    <property type="evidence" value="ECO:0007669"/>
    <property type="project" value="TreeGrafter"/>
</dbReference>
<dbReference type="Pfam" id="PF00076">
    <property type="entry name" value="RRM_1"/>
    <property type="match status" value="1"/>
</dbReference>
<feature type="domain" description="RRM" evidence="3">
    <location>
        <begin position="189"/>
        <end position="260"/>
    </location>
</feature>
<dbReference type="GO" id="GO:0005634">
    <property type="term" value="C:nucleus"/>
    <property type="evidence" value="ECO:0007669"/>
    <property type="project" value="TreeGrafter"/>
</dbReference>
<dbReference type="Proteomes" id="UP000504634">
    <property type="component" value="Unplaced"/>
</dbReference>
<accession>A0A6J2TM75</accession>
<evidence type="ECO:0000313" key="4">
    <source>
        <dbReference type="Proteomes" id="UP000504634"/>
    </source>
</evidence>
<evidence type="ECO:0000256" key="1">
    <source>
        <dbReference type="ARBA" id="ARBA00022884"/>
    </source>
</evidence>
<dbReference type="PANTHER" id="PTHR19965">
    <property type="entry name" value="RNA AND EXPORT FACTOR BINDING PROTEIN"/>
    <property type="match status" value="1"/>
</dbReference>
<protein>
    <submittedName>
        <fullName evidence="5">Uncharacterized protein LOC115626043</fullName>
    </submittedName>
</protein>
<dbReference type="OrthoDB" id="346839at2759"/>
<evidence type="ECO:0000259" key="3">
    <source>
        <dbReference type="PROSITE" id="PS50102"/>
    </source>
</evidence>
<dbReference type="InterPro" id="IPR012677">
    <property type="entry name" value="Nucleotide-bd_a/b_plait_sf"/>
</dbReference>
<dbReference type="Gene3D" id="3.30.70.330">
    <property type="match status" value="1"/>
</dbReference>
<evidence type="ECO:0000313" key="5">
    <source>
        <dbReference type="RefSeq" id="XP_030377154.1"/>
    </source>
</evidence>
<dbReference type="InterPro" id="IPR051229">
    <property type="entry name" value="ALYREF_mRNA_export"/>
</dbReference>
<dbReference type="SMART" id="SM00360">
    <property type="entry name" value="RRM"/>
    <property type="match status" value="1"/>
</dbReference>
<dbReference type="InterPro" id="IPR000504">
    <property type="entry name" value="RRM_dom"/>
</dbReference>